<dbReference type="PANTHER" id="PTHR30294">
    <property type="entry name" value="MEMBRANE COMPONENT OF ABC TRANSPORTER YHHJ-RELATED"/>
    <property type="match status" value="1"/>
</dbReference>
<gene>
    <name evidence="8" type="ORF">CCAND38_230049</name>
</gene>
<keyword evidence="9" id="KW-1185">Reference proteome</keyword>
<evidence type="ECO:0000313" key="8">
    <source>
        <dbReference type="EMBL" id="CEN45276.1"/>
    </source>
</evidence>
<dbReference type="InterPro" id="IPR051449">
    <property type="entry name" value="ABC-2_transporter_component"/>
</dbReference>
<sequence length="430" mass="48620">MKHIGIITKREYLNKIRNKSFIIMTFVSPLIVVVFGTLIGYLTTINSTSNVKKITILDESGFFMDSFKDSETIKYTFLENITLSDAKLNVLTENSYGLLHIPSKTTPKWKENIEFFSEETPNITLLNQLSNTLEDALFELNLTDKGMNKNEIDNARESIHISLSNFSGEKSSELSSIIKIAIGGIAGYLIFMFIIIYGNMIMRSVIEEKSNRIVEIIISSVKPFELMLGKIFGTSLAGLTQFLIWMVFGGLLMTITTNFLGISPSSTNEIVMTKSGMDRITSEILVAFFQFPFMEMFGAFLLYFIGGYLLYSSIYATIGAMVDNETDTQQFLMPVLIPLILAVYIGFFSVIEEPHGTVSVVFSYIPLTSPVVMLMRVPFGVSWWELLISVVILYATFFLFIGIAAKIYRIGILMYGKKPTYKEILKWLKY</sequence>
<keyword evidence="5 6" id="KW-0472">Membrane</keyword>
<reference evidence="8 9" key="1">
    <citation type="submission" date="2015-01" db="EMBL/GenBank/DDBJ databases">
        <authorList>
            <person name="MANFREDI Pablo"/>
        </authorList>
    </citation>
    <scope>NUCLEOTIDE SEQUENCE [LARGE SCALE GENOMIC DNA]</scope>
    <source>
        <strain evidence="8 9">CcD38</strain>
    </source>
</reference>
<evidence type="ECO:0000313" key="9">
    <source>
        <dbReference type="Proteomes" id="UP000045051"/>
    </source>
</evidence>
<dbReference type="SUPFAM" id="SSF53850">
    <property type="entry name" value="Periplasmic binding protein-like II"/>
    <property type="match status" value="1"/>
</dbReference>
<dbReference type="PANTHER" id="PTHR30294:SF29">
    <property type="entry name" value="MULTIDRUG ABC TRANSPORTER PERMEASE YBHS-RELATED"/>
    <property type="match status" value="1"/>
</dbReference>
<keyword evidence="2" id="KW-1003">Cell membrane</keyword>
<keyword evidence="3 6" id="KW-0812">Transmembrane</keyword>
<proteinExistence type="predicted"/>
<feature type="transmembrane region" description="Helical" evidence="6">
    <location>
        <begin position="358"/>
        <end position="377"/>
    </location>
</feature>
<dbReference type="Proteomes" id="UP000045051">
    <property type="component" value="Unassembled WGS sequence"/>
</dbReference>
<evidence type="ECO:0000256" key="1">
    <source>
        <dbReference type="ARBA" id="ARBA00004651"/>
    </source>
</evidence>
<evidence type="ECO:0000256" key="4">
    <source>
        <dbReference type="ARBA" id="ARBA00022989"/>
    </source>
</evidence>
<feature type="transmembrane region" description="Helical" evidence="6">
    <location>
        <begin position="331"/>
        <end position="351"/>
    </location>
</feature>
<keyword evidence="4 6" id="KW-1133">Transmembrane helix</keyword>
<evidence type="ECO:0000256" key="5">
    <source>
        <dbReference type="ARBA" id="ARBA00023136"/>
    </source>
</evidence>
<evidence type="ECO:0000256" key="3">
    <source>
        <dbReference type="ARBA" id="ARBA00022692"/>
    </source>
</evidence>
<feature type="transmembrane region" description="Helical" evidence="6">
    <location>
        <begin position="242"/>
        <end position="263"/>
    </location>
</feature>
<accession>A0A0B7I007</accession>
<dbReference type="EMBL" id="CDOI01000133">
    <property type="protein sequence ID" value="CEN45276.1"/>
    <property type="molecule type" value="Genomic_DNA"/>
</dbReference>
<dbReference type="AlphaFoldDB" id="A0A0B7I007"/>
<comment type="subcellular location">
    <subcellularLocation>
        <location evidence="1">Cell membrane</location>
        <topology evidence="1">Multi-pass membrane protein</topology>
    </subcellularLocation>
</comment>
<dbReference type="GO" id="GO:0140359">
    <property type="term" value="F:ABC-type transporter activity"/>
    <property type="evidence" value="ECO:0007669"/>
    <property type="project" value="InterPro"/>
</dbReference>
<feature type="transmembrane region" description="Helical" evidence="6">
    <location>
        <begin position="180"/>
        <end position="201"/>
    </location>
</feature>
<feature type="transmembrane region" description="Helical" evidence="6">
    <location>
        <begin position="383"/>
        <end position="408"/>
    </location>
</feature>
<dbReference type="Pfam" id="PF12698">
    <property type="entry name" value="ABC2_membrane_3"/>
    <property type="match status" value="1"/>
</dbReference>
<evidence type="ECO:0000256" key="2">
    <source>
        <dbReference type="ARBA" id="ARBA00022475"/>
    </source>
</evidence>
<evidence type="ECO:0000256" key="6">
    <source>
        <dbReference type="SAM" id="Phobius"/>
    </source>
</evidence>
<feature type="transmembrane region" description="Helical" evidence="6">
    <location>
        <begin position="284"/>
        <end position="311"/>
    </location>
</feature>
<feature type="transmembrane region" description="Helical" evidence="6">
    <location>
        <begin position="21"/>
        <end position="42"/>
    </location>
</feature>
<name>A0A0B7I007_9FLAO</name>
<protein>
    <recommendedName>
        <fullName evidence="7">ABC-2 type transporter transmembrane domain-containing protein</fullName>
    </recommendedName>
</protein>
<organism evidence="8 9">
    <name type="scientific">Capnocytophaga canis</name>
    <dbReference type="NCBI Taxonomy" id="1848903"/>
    <lineage>
        <taxon>Bacteria</taxon>
        <taxon>Pseudomonadati</taxon>
        <taxon>Bacteroidota</taxon>
        <taxon>Flavobacteriia</taxon>
        <taxon>Flavobacteriales</taxon>
        <taxon>Flavobacteriaceae</taxon>
        <taxon>Capnocytophaga</taxon>
    </lineage>
</organism>
<dbReference type="RefSeq" id="WP_042343971.1">
    <property type="nucleotide sequence ID" value="NZ_CDOH01000116.1"/>
</dbReference>
<dbReference type="GO" id="GO:0005886">
    <property type="term" value="C:plasma membrane"/>
    <property type="evidence" value="ECO:0007669"/>
    <property type="project" value="UniProtKB-SubCell"/>
</dbReference>
<evidence type="ECO:0000259" key="7">
    <source>
        <dbReference type="Pfam" id="PF12698"/>
    </source>
</evidence>
<dbReference type="Gene3D" id="3.40.190.10">
    <property type="entry name" value="Periplasmic binding protein-like II"/>
    <property type="match status" value="1"/>
</dbReference>
<feature type="domain" description="ABC-2 type transporter transmembrane" evidence="7">
    <location>
        <begin position="19"/>
        <end position="405"/>
    </location>
</feature>
<dbReference type="InterPro" id="IPR013525">
    <property type="entry name" value="ABC2_TM"/>
</dbReference>